<accession>A0A4Y7KR04</accession>
<keyword evidence="1" id="KW-0805">Transcription regulation</keyword>
<feature type="compositionally biased region" description="Acidic residues" evidence="5">
    <location>
        <begin position="9"/>
        <end position="18"/>
    </location>
</feature>
<protein>
    <recommendedName>
        <fullName evidence="6">NAC domain-containing protein</fullName>
    </recommendedName>
</protein>
<proteinExistence type="predicted"/>
<dbReference type="Pfam" id="PF02365">
    <property type="entry name" value="NAM"/>
    <property type="match status" value="1"/>
</dbReference>
<feature type="region of interest" description="Disordered" evidence="5">
    <location>
        <begin position="161"/>
        <end position="181"/>
    </location>
</feature>
<evidence type="ECO:0000256" key="2">
    <source>
        <dbReference type="ARBA" id="ARBA00023125"/>
    </source>
</evidence>
<dbReference type="GO" id="GO:0003677">
    <property type="term" value="F:DNA binding"/>
    <property type="evidence" value="ECO:0007669"/>
    <property type="project" value="UniProtKB-KW"/>
</dbReference>
<dbReference type="PROSITE" id="PS51005">
    <property type="entry name" value="NAC"/>
    <property type="match status" value="1"/>
</dbReference>
<evidence type="ECO:0000256" key="1">
    <source>
        <dbReference type="ARBA" id="ARBA00023015"/>
    </source>
</evidence>
<keyword evidence="8" id="KW-1185">Reference proteome</keyword>
<keyword evidence="3" id="KW-0804">Transcription</keyword>
<evidence type="ECO:0000256" key="5">
    <source>
        <dbReference type="SAM" id="MobiDB-lite"/>
    </source>
</evidence>
<evidence type="ECO:0000313" key="7">
    <source>
        <dbReference type="EMBL" id="RZC74325.1"/>
    </source>
</evidence>
<dbReference type="InterPro" id="IPR003441">
    <property type="entry name" value="NAC-dom"/>
</dbReference>
<feature type="domain" description="NAC" evidence="6">
    <location>
        <begin position="195"/>
        <end position="273"/>
    </location>
</feature>
<gene>
    <name evidence="7" type="ORF">C5167_049804</name>
</gene>
<keyword evidence="2" id="KW-0238">DNA-binding</keyword>
<feature type="region of interest" description="Disordered" evidence="5">
    <location>
        <begin position="1"/>
        <end position="42"/>
    </location>
</feature>
<reference evidence="7 8" key="1">
    <citation type="journal article" date="2018" name="Science">
        <title>The opium poppy genome and morphinan production.</title>
        <authorList>
            <person name="Guo L."/>
            <person name="Winzer T."/>
            <person name="Yang X."/>
            <person name="Li Y."/>
            <person name="Ning Z."/>
            <person name="He Z."/>
            <person name="Teodor R."/>
            <person name="Lu Y."/>
            <person name="Bowser T.A."/>
            <person name="Graham I.A."/>
            <person name="Ye K."/>
        </authorList>
    </citation>
    <scope>NUCLEOTIDE SEQUENCE [LARGE SCALE GENOMIC DNA]</scope>
    <source>
        <strain evidence="8">cv. HN1</strain>
        <tissue evidence="7">Leaves</tissue>
    </source>
</reference>
<dbReference type="AlphaFoldDB" id="A0A4Y7KR04"/>
<evidence type="ECO:0000313" key="8">
    <source>
        <dbReference type="Proteomes" id="UP000316621"/>
    </source>
</evidence>
<dbReference type="SUPFAM" id="SSF101941">
    <property type="entry name" value="NAC domain"/>
    <property type="match status" value="1"/>
</dbReference>
<dbReference type="Gramene" id="RZC74325">
    <property type="protein sequence ID" value="RZC74325"/>
    <property type="gene ID" value="C5167_049804"/>
</dbReference>
<organism evidence="7 8">
    <name type="scientific">Papaver somniferum</name>
    <name type="common">Opium poppy</name>
    <dbReference type="NCBI Taxonomy" id="3469"/>
    <lineage>
        <taxon>Eukaryota</taxon>
        <taxon>Viridiplantae</taxon>
        <taxon>Streptophyta</taxon>
        <taxon>Embryophyta</taxon>
        <taxon>Tracheophyta</taxon>
        <taxon>Spermatophyta</taxon>
        <taxon>Magnoliopsida</taxon>
        <taxon>Ranunculales</taxon>
        <taxon>Papaveraceae</taxon>
        <taxon>Papaveroideae</taxon>
        <taxon>Papaver</taxon>
    </lineage>
</organism>
<dbReference type="InterPro" id="IPR036093">
    <property type="entry name" value="NAC_dom_sf"/>
</dbReference>
<dbReference type="Proteomes" id="UP000316621">
    <property type="component" value="Chromosome 8"/>
</dbReference>
<keyword evidence="4" id="KW-0539">Nucleus</keyword>
<sequence length="273" mass="30107">MVRLVDYETSSEEDDDLMIYDHSKKKRPRSPSPDSVIELGLPGPKRMINRHGNFGEEVRFQDGGDFSLESGGVKDVGGLEGGAVDLVYDPIKKNFRKRPSVSPVQTRCVFKSWVSLGISGGVKDVGGLEGGAVDLVYDPIKKTFRKRPSVSPVKTRGFSITSNNEYGGARDEEGGAGDEHGGDAKDIRLLVNRVIPSGFHFFPSDAELVQFLTVKIEDPSFQFLCIPDIEVYKLHPEEICQGSIKICFTKVERQGVEIRRGLPGMQENLAIGY</sequence>
<dbReference type="EMBL" id="CM010722">
    <property type="protein sequence ID" value="RZC74325.1"/>
    <property type="molecule type" value="Genomic_DNA"/>
</dbReference>
<evidence type="ECO:0000256" key="3">
    <source>
        <dbReference type="ARBA" id="ARBA00023163"/>
    </source>
</evidence>
<evidence type="ECO:0000259" key="6">
    <source>
        <dbReference type="PROSITE" id="PS51005"/>
    </source>
</evidence>
<evidence type="ECO:0000256" key="4">
    <source>
        <dbReference type="ARBA" id="ARBA00023242"/>
    </source>
</evidence>
<feature type="compositionally biased region" description="Basic and acidic residues" evidence="5">
    <location>
        <begin position="168"/>
        <end position="181"/>
    </location>
</feature>
<name>A0A4Y7KR04_PAPSO</name>
<dbReference type="GO" id="GO:0006355">
    <property type="term" value="P:regulation of DNA-templated transcription"/>
    <property type="evidence" value="ECO:0007669"/>
    <property type="project" value="InterPro"/>
</dbReference>